<evidence type="ECO:0008006" key="4">
    <source>
        <dbReference type="Google" id="ProtNLM"/>
    </source>
</evidence>
<dbReference type="OrthoDB" id="7335590at2"/>
<dbReference type="KEGG" id="tsa:AciPR4_2753"/>
<dbReference type="RefSeq" id="WP_013569259.1">
    <property type="nucleotide sequence ID" value="NC_014963.1"/>
</dbReference>
<keyword evidence="3" id="KW-1185">Reference proteome</keyword>
<evidence type="ECO:0000256" key="1">
    <source>
        <dbReference type="SAM" id="Coils"/>
    </source>
</evidence>
<dbReference type="EMBL" id="CP002467">
    <property type="protein sequence ID" value="ADV83526.1"/>
    <property type="molecule type" value="Genomic_DNA"/>
</dbReference>
<reference evidence="2 3" key="1">
    <citation type="journal article" date="2012" name="Stand. Genomic Sci.">
        <title>Complete genome sequence of Terriglobus saanensis type strain SP1PR4(T), an Acidobacteria from tundra soil.</title>
        <authorList>
            <person name="Rawat S.R."/>
            <person name="Mannisto M.K."/>
            <person name="Starovoytov V."/>
            <person name="Goodwin L."/>
            <person name="Nolan M."/>
            <person name="Hauser L."/>
            <person name="Land M."/>
            <person name="Davenport K.W."/>
            <person name="Woyke T."/>
            <person name="Haggblom M.M."/>
        </authorList>
    </citation>
    <scope>NUCLEOTIDE SEQUENCE</scope>
    <source>
        <strain evidence="3">ATCC BAA-1853 / DSM 23119 / SP1PR4</strain>
    </source>
</reference>
<feature type="coiled-coil region" evidence="1">
    <location>
        <begin position="28"/>
        <end position="55"/>
    </location>
</feature>
<keyword evidence="1" id="KW-0175">Coiled coil</keyword>
<dbReference type="AlphaFoldDB" id="E8V2Q1"/>
<name>E8V2Q1_TERSS</name>
<accession>E8V2Q1</accession>
<dbReference type="InterPro" id="IPR036249">
    <property type="entry name" value="Thioredoxin-like_sf"/>
</dbReference>
<organism evidence="2 3">
    <name type="scientific">Terriglobus saanensis (strain ATCC BAA-1853 / DSM 23119 / SP1PR4)</name>
    <dbReference type="NCBI Taxonomy" id="401053"/>
    <lineage>
        <taxon>Bacteria</taxon>
        <taxon>Pseudomonadati</taxon>
        <taxon>Acidobacteriota</taxon>
        <taxon>Terriglobia</taxon>
        <taxon>Terriglobales</taxon>
        <taxon>Acidobacteriaceae</taxon>
        <taxon>Terriglobus</taxon>
    </lineage>
</organism>
<protein>
    <recommendedName>
        <fullName evidence="4">Thioredoxin domain-containing protein</fullName>
    </recommendedName>
</protein>
<dbReference type="SUPFAM" id="SSF52833">
    <property type="entry name" value="Thioredoxin-like"/>
    <property type="match status" value="1"/>
</dbReference>
<evidence type="ECO:0000313" key="3">
    <source>
        <dbReference type="Proteomes" id="UP000006844"/>
    </source>
</evidence>
<proteinExistence type="predicted"/>
<dbReference type="STRING" id="401053.AciPR4_2753"/>
<sequence length="254" mass="28533">MVDPRILVPATELAAKNTVSFPKESSAYREARNALLAEEIELRRHIERVAELRRALPPGGEIPQNYEVEGEAGPTTFDQLFGDKQTLAVYSFMFPPQRPRPCPVCTSLLSAWDGTARNLRERIALVVFARSPIDRLLDFKRERGWVNLQLYSDITGDYTRNYVSAEDEDYPGLNIFTRRDGTIRHFWGGEMGGSMADPGQDPRGAPDIDPLWTILDLTPEGRGTDWYPKLEYTTPPLMKIEMSESAVPISAGSS</sequence>
<dbReference type="HOGENOM" id="CLU_066898_0_0_0"/>
<evidence type="ECO:0000313" key="2">
    <source>
        <dbReference type="EMBL" id="ADV83526.1"/>
    </source>
</evidence>
<dbReference type="Pfam" id="PF05988">
    <property type="entry name" value="DUF899"/>
    <property type="match status" value="1"/>
</dbReference>
<dbReference type="Proteomes" id="UP000006844">
    <property type="component" value="Chromosome"/>
</dbReference>
<dbReference type="InterPro" id="IPR010296">
    <property type="entry name" value="DUF899_thioredox"/>
</dbReference>
<gene>
    <name evidence="2" type="ordered locus">AciPR4_2753</name>
</gene>
<dbReference type="eggNOG" id="COG4312">
    <property type="taxonomic scope" value="Bacteria"/>
</dbReference>